<reference evidence="3" key="1">
    <citation type="submission" date="2020-05" db="UniProtKB">
        <authorList>
            <consortium name="EnsemblMetazoa"/>
        </authorList>
    </citation>
    <scope>IDENTIFICATION</scope>
    <source>
        <strain evidence="3">SANGQUA</strain>
    </source>
</reference>
<sequence length="53" mass="5976">RTSRSLTFFCVCVCFAKQILHAGARTTPPRTPRRTAPKLSQIKQSNKTSVKAW</sequence>
<feature type="compositionally biased region" description="Polar residues" evidence="1">
    <location>
        <begin position="41"/>
        <end position="53"/>
    </location>
</feature>
<protein>
    <submittedName>
        <fullName evidence="3">Uncharacterized protein</fullName>
    </submittedName>
</protein>
<keyword evidence="4" id="KW-1185">Reference proteome</keyword>
<feature type="chain" id="PRO_5008143365" evidence="2">
    <location>
        <begin position="25"/>
        <end position="53"/>
    </location>
</feature>
<organism evidence="3 4">
    <name type="scientific">Anopheles quadriannulatus</name>
    <name type="common">Mosquito</name>
    <dbReference type="NCBI Taxonomy" id="34691"/>
    <lineage>
        <taxon>Eukaryota</taxon>
        <taxon>Metazoa</taxon>
        <taxon>Ecdysozoa</taxon>
        <taxon>Arthropoda</taxon>
        <taxon>Hexapoda</taxon>
        <taxon>Insecta</taxon>
        <taxon>Pterygota</taxon>
        <taxon>Neoptera</taxon>
        <taxon>Endopterygota</taxon>
        <taxon>Diptera</taxon>
        <taxon>Nematocera</taxon>
        <taxon>Culicoidea</taxon>
        <taxon>Culicidae</taxon>
        <taxon>Anophelinae</taxon>
        <taxon>Anopheles</taxon>
    </lineage>
</organism>
<evidence type="ECO:0000313" key="3">
    <source>
        <dbReference type="EnsemblMetazoa" id="AQUA014744-PA"/>
    </source>
</evidence>
<accession>A0A182XSD1</accession>
<feature type="region of interest" description="Disordered" evidence="1">
    <location>
        <begin position="25"/>
        <end position="53"/>
    </location>
</feature>
<dbReference type="VEuPathDB" id="VectorBase:AQUA014744"/>
<feature type="signal peptide" evidence="2">
    <location>
        <begin position="1"/>
        <end position="24"/>
    </location>
</feature>
<dbReference type="AlphaFoldDB" id="A0A182XSD1"/>
<name>A0A182XSD1_ANOQN</name>
<dbReference type="EnsemblMetazoa" id="AQUA014744-RA">
    <property type="protein sequence ID" value="AQUA014744-PA"/>
    <property type="gene ID" value="AQUA014744"/>
</dbReference>
<proteinExistence type="predicted"/>
<evidence type="ECO:0000256" key="1">
    <source>
        <dbReference type="SAM" id="MobiDB-lite"/>
    </source>
</evidence>
<keyword evidence="2" id="KW-0732">Signal</keyword>
<dbReference type="Proteomes" id="UP000076407">
    <property type="component" value="Unassembled WGS sequence"/>
</dbReference>
<evidence type="ECO:0000256" key="2">
    <source>
        <dbReference type="SAM" id="SignalP"/>
    </source>
</evidence>
<evidence type="ECO:0000313" key="4">
    <source>
        <dbReference type="Proteomes" id="UP000076407"/>
    </source>
</evidence>